<accession>A0AA38MLP5</accession>
<keyword evidence="2" id="KW-1185">Reference proteome</keyword>
<dbReference type="AlphaFoldDB" id="A0AA38MLP5"/>
<gene>
    <name evidence="1" type="ORF">Zmor_004920</name>
</gene>
<protein>
    <submittedName>
        <fullName evidence="1">Uncharacterized protein</fullName>
    </submittedName>
</protein>
<dbReference type="Proteomes" id="UP001168821">
    <property type="component" value="Unassembled WGS sequence"/>
</dbReference>
<dbReference type="EMBL" id="JALNTZ010000002">
    <property type="protein sequence ID" value="KAJ3660472.1"/>
    <property type="molecule type" value="Genomic_DNA"/>
</dbReference>
<proteinExistence type="predicted"/>
<name>A0AA38MLP5_9CUCU</name>
<sequence>MKNRRQRITLSALLRAGFRDYPPRTFPKRKDSHCGEPCSVETRHNKTGIVKPLIKPTLELQRCILNTPLYTCFNVGREMGRGWRGPHWKENRF</sequence>
<evidence type="ECO:0000313" key="2">
    <source>
        <dbReference type="Proteomes" id="UP001168821"/>
    </source>
</evidence>
<evidence type="ECO:0000313" key="1">
    <source>
        <dbReference type="EMBL" id="KAJ3660472.1"/>
    </source>
</evidence>
<reference evidence="1" key="1">
    <citation type="journal article" date="2023" name="G3 (Bethesda)">
        <title>Whole genome assemblies of Zophobas morio and Tenebrio molitor.</title>
        <authorList>
            <person name="Kaur S."/>
            <person name="Stinson S.A."/>
            <person name="diCenzo G.C."/>
        </authorList>
    </citation>
    <scope>NUCLEOTIDE SEQUENCE</scope>
    <source>
        <strain evidence="1">QUZm001</strain>
    </source>
</reference>
<comment type="caution">
    <text evidence="1">The sequence shown here is derived from an EMBL/GenBank/DDBJ whole genome shotgun (WGS) entry which is preliminary data.</text>
</comment>
<organism evidence="1 2">
    <name type="scientific">Zophobas morio</name>
    <dbReference type="NCBI Taxonomy" id="2755281"/>
    <lineage>
        <taxon>Eukaryota</taxon>
        <taxon>Metazoa</taxon>
        <taxon>Ecdysozoa</taxon>
        <taxon>Arthropoda</taxon>
        <taxon>Hexapoda</taxon>
        <taxon>Insecta</taxon>
        <taxon>Pterygota</taxon>
        <taxon>Neoptera</taxon>
        <taxon>Endopterygota</taxon>
        <taxon>Coleoptera</taxon>
        <taxon>Polyphaga</taxon>
        <taxon>Cucujiformia</taxon>
        <taxon>Tenebrionidae</taxon>
        <taxon>Zophobas</taxon>
    </lineage>
</organism>